<keyword evidence="2" id="KW-1185">Reference proteome</keyword>
<dbReference type="RefSeq" id="WP_095502838.1">
    <property type="nucleotide sequence ID" value="NZ_WJXO01000001.1"/>
</dbReference>
<dbReference type="InterPro" id="IPR041289">
    <property type="entry name" value="Bact_RF_family3"/>
</dbReference>
<sequence>MNLNTIKTIQSKQSYPSVTITLPTYRTSPDNEKDIIRLKNLVSEAVTRLQEEFGKRETAHIVDEINRLAESVDNQYNLDGLVIFASTEYAELFRLPFRVPERVTIADNFLTRDLVFAMNRSPLYLLNVLSEHSTRLFVGRKEHLNEVHDFGFPFSVENEVAEANPSQDISHVRDQIVTDKMREVGQALLEARKQLSAPIVVVGVDRNIGHFNDGAGISEDVMLSIHSGHNSDNPHELGKALWPEIKEALTAERGKVFDELNNAKGNKLFVGGLNEVWQAVTDGRAELLVVEEDLHIPAQVSEDGRKLTEINIEDAKGEHAYEDIVDEMIEKVLAAGGRVRFVDSEALGEHADRGLAVVTRY</sequence>
<evidence type="ECO:0000313" key="1">
    <source>
        <dbReference type="EMBL" id="MRN38024.1"/>
    </source>
</evidence>
<evidence type="ECO:0000313" key="2">
    <source>
        <dbReference type="Proteomes" id="UP000486297"/>
    </source>
</evidence>
<dbReference type="SUPFAM" id="SSF55315">
    <property type="entry name" value="L30e-like"/>
    <property type="match status" value="1"/>
</dbReference>
<evidence type="ECO:0008006" key="3">
    <source>
        <dbReference type="Google" id="ProtNLM"/>
    </source>
</evidence>
<dbReference type="Proteomes" id="UP000486297">
    <property type="component" value="Unassembled WGS sequence"/>
</dbReference>
<dbReference type="AlphaFoldDB" id="A0A7X2GY67"/>
<accession>A0A7X2GY67</accession>
<gene>
    <name evidence="1" type="ORF">GJU80_05875</name>
</gene>
<proteinExistence type="predicted"/>
<comment type="caution">
    <text evidence="1">The sequence shown here is derived from an EMBL/GenBank/DDBJ whole genome shotgun (WGS) entry which is preliminary data.</text>
</comment>
<reference evidence="1" key="1">
    <citation type="journal article" name="Emerg. Infect. Dis.">
        <title>Two cases of a newly characterized neisseria species.</title>
        <authorList>
            <person name="Mustapha M."/>
            <person name="Lemos A.P.S."/>
            <person name="Harrison L.H."/>
            <person name="Vantyne D."/>
            <person name="Sacchi C.T."/>
        </authorList>
    </citation>
    <scope>NUCLEOTIDE SEQUENCE</scope>
    <source>
        <strain evidence="1">N.95.16</strain>
    </source>
</reference>
<protein>
    <recommendedName>
        <fullName evidence="3">Chemotaxis protein</fullName>
    </recommendedName>
</protein>
<dbReference type="InterPro" id="IPR029064">
    <property type="entry name" value="Ribosomal_eL30-like_sf"/>
</dbReference>
<name>A0A7X2GY67_9NEIS</name>
<organism evidence="1 2">
    <name type="scientific">Neisseria brasiliensis</name>
    <dbReference type="NCBI Taxonomy" id="2666100"/>
    <lineage>
        <taxon>Bacteria</taxon>
        <taxon>Pseudomonadati</taxon>
        <taxon>Pseudomonadota</taxon>
        <taxon>Betaproteobacteria</taxon>
        <taxon>Neisseriales</taxon>
        <taxon>Neisseriaceae</taxon>
        <taxon>Neisseria</taxon>
    </lineage>
</organism>
<dbReference type="EMBL" id="WJXO01000001">
    <property type="protein sequence ID" value="MRN38024.1"/>
    <property type="molecule type" value="Genomic_DNA"/>
</dbReference>
<dbReference type="Pfam" id="PF18845">
    <property type="entry name" value="baeRF_family3"/>
    <property type="match status" value="1"/>
</dbReference>